<evidence type="ECO:0000259" key="1">
    <source>
        <dbReference type="SMART" id="SM00839"/>
    </source>
</evidence>
<keyword evidence="3" id="KW-1185">Reference proteome</keyword>
<dbReference type="InterPro" id="IPR006096">
    <property type="entry name" value="Glu/Leu/Phe/Val/Trp_DH_C"/>
</dbReference>
<dbReference type="Proteomes" id="UP000655225">
    <property type="component" value="Unassembled WGS sequence"/>
</dbReference>
<organism evidence="2 3">
    <name type="scientific">Tetracentron sinense</name>
    <name type="common">Spur-leaf</name>
    <dbReference type="NCBI Taxonomy" id="13715"/>
    <lineage>
        <taxon>Eukaryota</taxon>
        <taxon>Viridiplantae</taxon>
        <taxon>Streptophyta</taxon>
        <taxon>Embryophyta</taxon>
        <taxon>Tracheophyta</taxon>
        <taxon>Spermatophyta</taxon>
        <taxon>Magnoliopsida</taxon>
        <taxon>Trochodendrales</taxon>
        <taxon>Trochodendraceae</taxon>
        <taxon>Tetracentron</taxon>
    </lineage>
</organism>
<evidence type="ECO:0000313" key="2">
    <source>
        <dbReference type="EMBL" id="KAF8393733.1"/>
    </source>
</evidence>
<dbReference type="PANTHER" id="PTHR43571">
    <property type="entry name" value="NADP-SPECIFIC GLUTAMATE DEHYDROGENASE 1-RELATED"/>
    <property type="match status" value="1"/>
</dbReference>
<dbReference type="Pfam" id="PF00208">
    <property type="entry name" value="ELFV_dehydrog"/>
    <property type="match status" value="1"/>
</dbReference>
<dbReference type="PANTHER" id="PTHR43571:SF1">
    <property type="entry name" value="NADP-SPECIFIC GLUTAMATE DEHYDROGENASE 1-RELATED"/>
    <property type="match status" value="1"/>
</dbReference>
<sequence>MYRLHANKCSYHILLLIFADSKGYLVDEDGFDYVKISFLRDIKAQQKSLRDYSKTYARSKYNDEAIPCNERCDVAFPCASQNEIEQYDAINLINSGCRILIEGGSTLCDALFSNMPCTPEAIDVLRKGNILIAPSKAVGA</sequence>
<feature type="domain" description="Glutamate/phenylalanine/leucine/valine/L-tryptophan dehydrogenase C-terminal" evidence="1">
    <location>
        <begin position="1"/>
        <end position="139"/>
    </location>
</feature>
<accession>A0A835D7W7</accession>
<dbReference type="OrthoDB" id="1726376at2759"/>
<reference evidence="2 3" key="1">
    <citation type="submission" date="2020-04" db="EMBL/GenBank/DDBJ databases">
        <title>Plant Genome Project.</title>
        <authorList>
            <person name="Zhang R.-G."/>
        </authorList>
    </citation>
    <scope>NUCLEOTIDE SEQUENCE [LARGE SCALE GENOMIC DNA]</scope>
    <source>
        <strain evidence="2">YNK0</strain>
        <tissue evidence="2">Leaf</tissue>
    </source>
</reference>
<dbReference type="GO" id="GO:0006537">
    <property type="term" value="P:glutamate biosynthetic process"/>
    <property type="evidence" value="ECO:0007669"/>
    <property type="project" value="TreeGrafter"/>
</dbReference>
<dbReference type="SMART" id="SM00839">
    <property type="entry name" value="ELFV_dehydrog"/>
    <property type="match status" value="1"/>
</dbReference>
<evidence type="ECO:0000313" key="3">
    <source>
        <dbReference type="Proteomes" id="UP000655225"/>
    </source>
</evidence>
<dbReference type="InterPro" id="IPR036291">
    <property type="entry name" value="NAD(P)-bd_dom_sf"/>
</dbReference>
<proteinExistence type="predicted"/>
<dbReference type="EMBL" id="JABCRI010000014">
    <property type="protein sequence ID" value="KAF8393733.1"/>
    <property type="molecule type" value="Genomic_DNA"/>
</dbReference>
<dbReference type="GO" id="GO:0004354">
    <property type="term" value="F:glutamate dehydrogenase (NADP+) activity"/>
    <property type="evidence" value="ECO:0007669"/>
    <property type="project" value="TreeGrafter"/>
</dbReference>
<name>A0A835D7W7_TETSI</name>
<comment type="caution">
    <text evidence="2">The sequence shown here is derived from an EMBL/GenBank/DDBJ whole genome shotgun (WGS) entry which is preliminary data.</text>
</comment>
<dbReference type="GO" id="GO:0005829">
    <property type="term" value="C:cytosol"/>
    <property type="evidence" value="ECO:0007669"/>
    <property type="project" value="TreeGrafter"/>
</dbReference>
<protein>
    <recommendedName>
        <fullName evidence="1">Glutamate/phenylalanine/leucine/valine/L-tryptophan dehydrogenase C-terminal domain-containing protein</fullName>
    </recommendedName>
</protein>
<dbReference type="AlphaFoldDB" id="A0A835D7W7"/>
<gene>
    <name evidence="2" type="ORF">HHK36_019931</name>
</gene>
<dbReference type="SUPFAM" id="SSF51735">
    <property type="entry name" value="NAD(P)-binding Rossmann-fold domains"/>
    <property type="match status" value="1"/>
</dbReference>
<dbReference type="Gene3D" id="3.40.50.720">
    <property type="entry name" value="NAD(P)-binding Rossmann-like Domain"/>
    <property type="match status" value="1"/>
</dbReference>
<dbReference type="InterPro" id="IPR050724">
    <property type="entry name" value="Glu_Leu_Phe_Val_DH"/>
</dbReference>